<evidence type="ECO:0000313" key="3">
    <source>
        <dbReference type="RefSeq" id="XP_012942452.2"/>
    </source>
</evidence>
<dbReference type="Gene3D" id="1.10.150.50">
    <property type="entry name" value="Transcription Factor, Ets-1"/>
    <property type="match status" value="1"/>
</dbReference>
<dbReference type="InterPro" id="IPR013761">
    <property type="entry name" value="SAM/pointed_sf"/>
</dbReference>
<gene>
    <name evidence="3" type="primary">LOC106012844</name>
</gene>
<keyword evidence="2" id="KW-1185">Reference proteome</keyword>
<dbReference type="SUPFAM" id="SSF47769">
    <property type="entry name" value="SAM/Pointed domain"/>
    <property type="match status" value="1"/>
</dbReference>
<dbReference type="PROSITE" id="PS50105">
    <property type="entry name" value="SAM_DOMAIN"/>
    <property type="match status" value="1"/>
</dbReference>
<dbReference type="Pfam" id="PF00536">
    <property type="entry name" value="SAM_1"/>
    <property type="match status" value="1"/>
</dbReference>
<name>A0ABM1A7P9_APLCA</name>
<reference evidence="3" key="1">
    <citation type="submission" date="2025-08" db="UniProtKB">
        <authorList>
            <consortium name="RefSeq"/>
        </authorList>
    </citation>
    <scope>IDENTIFICATION</scope>
</reference>
<feature type="domain" description="SAM" evidence="1">
    <location>
        <begin position="16"/>
        <end position="74"/>
    </location>
</feature>
<dbReference type="Proteomes" id="UP000694888">
    <property type="component" value="Unplaced"/>
</dbReference>
<evidence type="ECO:0000313" key="2">
    <source>
        <dbReference type="Proteomes" id="UP000694888"/>
    </source>
</evidence>
<proteinExistence type="predicted"/>
<protein>
    <submittedName>
        <fullName evidence="3">Uncharacterized protein LOC106012844</fullName>
    </submittedName>
</protein>
<dbReference type="InterPro" id="IPR001660">
    <property type="entry name" value="SAM"/>
</dbReference>
<dbReference type="GeneID" id="106012844"/>
<evidence type="ECO:0000259" key="1">
    <source>
        <dbReference type="PROSITE" id="PS50105"/>
    </source>
</evidence>
<sequence length="158" mass="18380">MAVRSGTISWPKTRMWTELDVANFVSETGFPHYALGFRQNCVNGQRLEEMDPFDFQRVGVSNIGDAIGLHAAVQREVNGRLINWDDPNRPLNLGDVRRKQWSLPPLAPPPHMKADDMVLPLRDRGDRLYRYQQPTQSYHDHCMVIGRIDDWKRYNSKF</sequence>
<accession>A0ABM1A7P9</accession>
<organism evidence="2 3">
    <name type="scientific">Aplysia californica</name>
    <name type="common">California sea hare</name>
    <dbReference type="NCBI Taxonomy" id="6500"/>
    <lineage>
        <taxon>Eukaryota</taxon>
        <taxon>Metazoa</taxon>
        <taxon>Spiralia</taxon>
        <taxon>Lophotrochozoa</taxon>
        <taxon>Mollusca</taxon>
        <taxon>Gastropoda</taxon>
        <taxon>Heterobranchia</taxon>
        <taxon>Euthyneura</taxon>
        <taxon>Tectipleura</taxon>
        <taxon>Aplysiida</taxon>
        <taxon>Aplysioidea</taxon>
        <taxon>Aplysiidae</taxon>
        <taxon>Aplysia</taxon>
    </lineage>
</organism>
<dbReference type="RefSeq" id="XP_012942452.2">
    <property type="nucleotide sequence ID" value="XM_013086998.2"/>
</dbReference>